<accession>B0BK98</accession>
<dbReference type="InterPro" id="IPR014710">
    <property type="entry name" value="RmlC-like_jellyroll"/>
</dbReference>
<evidence type="ECO:0000313" key="6">
    <source>
        <dbReference type="Proteomes" id="UP000273159"/>
    </source>
</evidence>
<sequence length="387" mass="42781">MDSVNIETPAATQAEALAAFDQQAAGQYLRGQWIAEEHLMRAIGGPRPAGIPYRWAWDDVEKALAEATIALGPVDTARRHLTFVNPGLLDRGSATTHTISAGFQLVKPGEVCWSHRHTMGAVRFITKGDPEAFTTVDGERLPMEDFDLLITPRFSWHDHHNPSDSDVVWLDGLDIGLLFALGAVYYEPYGDDSQNVRPSSSEGIGTRSHWLRPTWERGRESRLPVRYPWSEVKARLNLYDLDAGNPYDGLALRYANPVTGGPTMATMDCWVQRLAPGFDGKAHRRSSSAVTYVISGSGSFVTDDETISFVPGDVIALPNWTNFRWVNASPTESVQLFSMHDIPALQAFGLLYEEPESILNATPAPVNPTPPLKPIYRAGAFYDQDEL</sequence>
<dbReference type="OMA" id="ANKIEPW"/>
<dbReference type="BRENDA" id="1.13.11.38">
    <property type="organism ID" value="13373"/>
</dbReference>
<evidence type="ECO:0000313" key="4">
    <source>
        <dbReference type="EMBL" id="CAP64293.1"/>
    </source>
</evidence>
<keyword evidence="1 4" id="KW-0223">Dioxygenase</keyword>
<name>B0BK98_PSEPS</name>
<feature type="domain" description="Cupin type-2" evidence="3">
    <location>
        <begin position="103"/>
        <end position="171"/>
    </location>
</feature>
<evidence type="ECO:0000256" key="1">
    <source>
        <dbReference type="ARBA" id="ARBA00022964"/>
    </source>
</evidence>
<feature type="domain" description="Cupin type-2" evidence="3">
    <location>
        <begin position="271"/>
        <end position="335"/>
    </location>
</feature>
<reference evidence="5 6" key="2">
    <citation type="submission" date="2018-10" db="EMBL/GenBank/DDBJ databases">
        <title>Genome-guide identification and characterization of bacteria that degrade polycyclic aromatic hydrocarbons and resist hexavalent chromium simultaneously.</title>
        <authorList>
            <person name="Feng H."/>
        </authorList>
    </citation>
    <scope>NUCLEOTIDE SEQUENCE [LARGE SCALE GENOMIC DNA]</scope>
    <source>
        <strain evidence="5 6">J015</strain>
    </source>
</reference>
<dbReference type="EMBL" id="AM931437">
    <property type="protein sequence ID" value="CAP64293.1"/>
    <property type="molecule type" value="Genomic_DNA"/>
</dbReference>
<dbReference type="InterPro" id="IPR013096">
    <property type="entry name" value="Cupin_2"/>
</dbReference>
<evidence type="ECO:0000313" key="5">
    <source>
        <dbReference type="EMBL" id="RKO19410.1"/>
    </source>
</evidence>
<keyword evidence="2" id="KW-0560">Oxidoreductase</keyword>
<dbReference type="CDD" id="cd02216">
    <property type="entry name" value="cupin_GDO-like_N"/>
    <property type="match status" value="1"/>
</dbReference>
<dbReference type="CDD" id="cd06992">
    <property type="entry name" value="cupin_GDO-like_C"/>
    <property type="match status" value="1"/>
</dbReference>
<reference evidence="5" key="3">
    <citation type="submission" date="2018-10" db="EMBL/GenBank/DDBJ databases">
        <authorList>
            <person name="Aoki K."/>
        </authorList>
    </citation>
    <scope>NUCLEOTIDE SEQUENCE</scope>
    <source>
        <strain evidence="5">J015</strain>
    </source>
</reference>
<dbReference type="Gene3D" id="2.60.120.10">
    <property type="entry name" value="Jelly Rolls"/>
    <property type="match status" value="1"/>
</dbReference>
<dbReference type="GO" id="GO:0016702">
    <property type="term" value="F:oxidoreductase activity, acting on single donors with incorporation of molecular oxygen, incorporation of two atoms of oxygen"/>
    <property type="evidence" value="ECO:0007669"/>
    <property type="project" value="UniProtKB-ARBA"/>
</dbReference>
<dbReference type="FunFam" id="2.60.120.10:FF:000274">
    <property type="entry name" value="Gentisate 1,2-dioxygenase"/>
    <property type="match status" value="1"/>
</dbReference>
<evidence type="ECO:0000256" key="2">
    <source>
        <dbReference type="ARBA" id="ARBA00023002"/>
    </source>
</evidence>
<gene>
    <name evidence="4" type="primary">diox1</name>
    <name evidence="5" type="ORF">D7Z96_20540</name>
</gene>
<dbReference type="AlphaFoldDB" id="B0BK98"/>
<dbReference type="EMBL" id="RBNH01000040">
    <property type="protein sequence ID" value="RKO19410.1"/>
    <property type="molecule type" value="Genomic_DNA"/>
</dbReference>
<protein>
    <submittedName>
        <fullName evidence="5">Cupin domain-containing protein</fullName>
    </submittedName>
    <submittedName>
        <fullName evidence="4">Dioxygenase</fullName>
    </submittedName>
</protein>
<dbReference type="PANTHER" id="PTHR41517">
    <property type="entry name" value="1,2-DIOXYGENASE PROTEIN-RELATED"/>
    <property type="match status" value="1"/>
</dbReference>
<proteinExistence type="predicted"/>
<organism evidence="4">
    <name type="scientific">Pseudarthrobacter phenanthrenivorans</name>
    <name type="common">Arthrobacter phenanthrenivorans</name>
    <dbReference type="NCBI Taxonomy" id="361575"/>
    <lineage>
        <taxon>Bacteria</taxon>
        <taxon>Bacillati</taxon>
        <taxon>Actinomycetota</taxon>
        <taxon>Actinomycetes</taxon>
        <taxon>Micrococcales</taxon>
        <taxon>Micrococcaceae</taxon>
        <taxon>Pseudarthrobacter</taxon>
    </lineage>
</organism>
<evidence type="ECO:0000259" key="3">
    <source>
        <dbReference type="Pfam" id="PF07883"/>
    </source>
</evidence>
<dbReference type="RefSeq" id="WP_013602983.1">
    <property type="nucleotide sequence ID" value="NZ_RBNH01000040.1"/>
</dbReference>
<reference evidence="6" key="4">
    <citation type="submission" date="2018-10" db="EMBL/GenBank/DDBJ databases">
        <authorList>
            <person name="Wang Y."/>
            <person name="Wang J."/>
            <person name="Yang X."/>
            <person name="Wang Z."/>
            <person name="Huang Y."/>
        </authorList>
    </citation>
    <scope>NUCLEOTIDE SEQUENCE [LARGE SCALE GENOMIC DNA]</scope>
    <source>
        <strain evidence="6">J015</strain>
    </source>
</reference>
<dbReference type="InterPro" id="IPR011051">
    <property type="entry name" value="RmlC_Cupin_sf"/>
</dbReference>
<dbReference type="PANTHER" id="PTHR41517:SF1">
    <property type="entry name" value="CUPIN"/>
    <property type="match status" value="1"/>
</dbReference>
<dbReference type="SUPFAM" id="SSF51182">
    <property type="entry name" value="RmlC-like cupins"/>
    <property type="match status" value="1"/>
</dbReference>
<dbReference type="Proteomes" id="UP000273159">
    <property type="component" value="Unassembled WGS sequence"/>
</dbReference>
<dbReference type="InterPro" id="IPR047183">
    <property type="entry name" value="GDO-like"/>
</dbReference>
<dbReference type="Pfam" id="PF07883">
    <property type="entry name" value="Cupin_2"/>
    <property type="match status" value="2"/>
</dbReference>
<reference evidence="4" key="1">
    <citation type="journal article" date="2012" name="Appl. Environ. Microbiol.">
        <title>Heterologous Expression and Characterization of Two 1-Hydroxy-2-Naphthoic Acid Dioxygenases from Arthrobacter phenanthrenivorans.</title>
        <authorList>
            <person name="Vandera E."/>
            <person name="Kavakiotis K."/>
            <person name="Kallimanis A."/>
            <person name="Kyrpides N.C."/>
            <person name="Drainas C."/>
            <person name="Koukkou A.I."/>
        </authorList>
    </citation>
    <scope>NUCLEOTIDE SEQUENCE</scope>
    <source>
        <strain evidence="4">Type strain:Sphe3</strain>
    </source>
</reference>